<evidence type="ECO:0000313" key="2">
    <source>
        <dbReference type="EMBL" id="GLQ33328.1"/>
    </source>
</evidence>
<dbReference type="Pfam" id="PF20112">
    <property type="entry name" value="DUF6502"/>
    <property type="match status" value="1"/>
</dbReference>
<reference evidence="2" key="2">
    <citation type="submission" date="2023-01" db="EMBL/GenBank/DDBJ databases">
        <title>Draft genome sequence of Litoribrevibacter albus strain NBRC 110071.</title>
        <authorList>
            <person name="Sun Q."/>
            <person name="Mori K."/>
        </authorList>
    </citation>
    <scope>NUCLEOTIDE SEQUENCE</scope>
    <source>
        <strain evidence="2">NBRC 110071</strain>
    </source>
</reference>
<sequence>MIGIMSAKPPISTEAAEPPKAVLLALKKLLRPLVRLLLSFQITLPYLIELLKRTYVEVAEEDFKLDNKKQTDTRISLLTGVHRKDTRRLRHPDHHEDIPEATTSIGAQLVAHWVSQSEYLDEQGEPKRLPLKAEQAGDADFESLVASVCKQDIRARVVLDEWQRLGMASLIDGKWVELNKKAFIADTSLDEKAFFFGMNLSDHLEAASQNLRSDRPPFIERCVYYDGLNDDAIQELQRMAEAQGMEMLQSLNKRALELRQQQVGAEPSPAEQSPAEPSVADSSGHCQRMNLGFYFFHERDKEQDDVQS</sequence>
<name>A0AA37W999_9GAMM</name>
<evidence type="ECO:0000313" key="3">
    <source>
        <dbReference type="Proteomes" id="UP001161389"/>
    </source>
</evidence>
<organism evidence="2 3">
    <name type="scientific">Litoribrevibacter albus</name>
    <dbReference type="NCBI Taxonomy" id="1473156"/>
    <lineage>
        <taxon>Bacteria</taxon>
        <taxon>Pseudomonadati</taxon>
        <taxon>Pseudomonadota</taxon>
        <taxon>Gammaproteobacteria</taxon>
        <taxon>Oceanospirillales</taxon>
        <taxon>Oceanospirillaceae</taxon>
        <taxon>Litoribrevibacter</taxon>
    </lineage>
</organism>
<dbReference type="Proteomes" id="UP001161389">
    <property type="component" value="Unassembled WGS sequence"/>
</dbReference>
<comment type="caution">
    <text evidence="2">The sequence shown here is derived from an EMBL/GenBank/DDBJ whole genome shotgun (WGS) entry which is preliminary data.</text>
</comment>
<dbReference type="AlphaFoldDB" id="A0AA37W999"/>
<evidence type="ECO:0000256" key="1">
    <source>
        <dbReference type="SAM" id="MobiDB-lite"/>
    </source>
</evidence>
<dbReference type="InterPro" id="IPR045445">
    <property type="entry name" value="DUF6502"/>
</dbReference>
<feature type="compositionally biased region" description="Low complexity" evidence="1">
    <location>
        <begin position="265"/>
        <end position="278"/>
    </location>
</feature>
<keyword evidence="3" id="KW-1185">Reference proteome</keyword>
<proteinExistence type="predicted"/>
<dbReference type="EMBL" id="BSNM01000026">
    <property type="protein sequence ID" value="GLQ33328.1"/>
    <property type="molecule type" value="Genomic_DNA"/>
</dbReference>
<protein>
    <submittedName>
        <fullName evidence="2">Uncharacterized protein</fullName>
    </submittedName>
</protein>
<gene>
    <name evidence="2" type="ORF">GCM10007876_38080</name>
</gene>
<feature type="region of interest" description="Disordered" evidence="1">
    <location>
        <begin position="261"/>
        <end position="285"/>
    </location>
</feature>
<accession>A0AA37W999</accession>
<reference evidence="2" key="1">
    <citation type="journal article" date="2014" name="Int. J. Syst. Evol. Microbiol.">
        <title>Complete genome sequence of Corynebacterium casei LMG S-19264T (=DSM 44701T), isolated from a smear-ripened cheese.</title>
        <authorList>
            <consortium name="US DOE Joint Genome Institute (JGI-PGF)"/>
            <person name="Walter F."/>
            <person name="Albersmeier A."/>
            <person name="Kalinowski J."/>
            <person name="Ruckert C."/>
        </authorList>
    </citation>
    <scope>NUCLEOTIDE SEQUENCE</scope>
    <source>
        <strain evidence="2">NBRC 110071</strain>
    </source>
</reference>